<dbReference type="Proteomes" id="UP000003763">
    <property type="component" value="Unassembled WGS sequence"/>
</dbReference>
<gene>
    <name evidence="1" type="ORF">HMPREF9469_00886</name>
</gene>
<evidence type="ECO:0000313" key="2">
    <source>
        <dbReference type="Proteomes" id="UP000003763"/>
    </source>
</evidence>
<dbReference type="RefSeq" id="WP_007859562.1">
    <property type="nucleotide sequence ID" value="NZ_JH376420.1"/>
</dbReference>
<accession>G5HE74</accession>
<name>G5HE74_9FIRM</name>
<evidence type="ECO:0000313" key="1">
    <source>
        <dbReference type="EMBL" id="EHF00301.1"/>
    </source>
</evidence>
<dbReference type="EMBL" id="ADLJ01000006">
    <property type="protein sequence ID" value="EHF00301.1"/>
    <property type="molecule type" value="Genomic_DNA"/>
</dbReference>
<dbReference type="HOGENOM" id="CLU_3214427_0_0_9"/>
<comment type="caution">
    <text evidence="1">The sequence shown here is derived from an EMBL/GenBank/DDBJ whole genome shotgun (WGS) entry which is preliminary data.</text>
</comment>
<dbReference type="AlphaFoldDB" id="G5HE74"/>
<reference evidence="1 2" key="1">
    <citation type="submission" date="2011-08" db="EMBL/GenBank/DDBJ databases">
        <title>The Genome Sequence of Clostridium citroniae WAL-17108.</title>
        <authorList>
            <consortium name="The Broad Institute Genome Sequencing Platform"/>
            <person name="Earl A."/>
            <person name="Ward D."/>
            <person name="Feldgarden M."/>
            <person name="Gevers D."/>
            <person name="Finegold S.M."/>
            <person name="Summanen P.H."/>
            <person name="Molitoris D.R."/>
            <person name="Vaisanen M.L."/>
            <person name="Daigneault M."/>
            <person name="Allen-Vercoe E."/>
            <person name="Young S.K."/>
            <person name="Zeng Q."/>
            <person name="Gargeya S."/>
            <person name="Fitzgerald M."/>
            <person name="Haas B."/>
            <person name="Abouelleil A."/>
            <person name="Alvarado L."/>
            <person name="Arachchi H.M."/>
            <person name="Berlin A."/>
            <person name="Brown A."/>
            <person name="Chapman S.B."/>
            <person name="Chen Z."/>
            <person name="Dunbar C."/>
            <person name="Freedman E."/>
            <person name="Gearin G."/>
            <person name="Gellesch M."/>
            <person name="Goldberg J."/>
            <person name="Griggs A."/>
            <person name="Gujja S."/>
            <person name="Heiman D."/>
            <person name="Howarth C."/>
            <person name="Larson L."/>
            <person name="Lui A."/>
            <person name="MacDonald P.J.P."/>
            <person name="Montmayeur A."/>
            <person name="Murphy C."/>
            <person name="Neiman D."/>
            <person name="Pearson M."/>
            <person name="Priest M."/>
            <person name="Roberts A."/>
            <person name="Saif S."/>
            <person name="Shea T."/>
            <person name="Shenoy N."/>
            <person name="Sisk P."/>
            <person name="Stolte C."/>
            <person name="Sykes S."/>
            <person name="Wortman J."/>
            <person name="Nusbaum C."/>
            <person name="Birren B."/>
        </authorList>
    </citation>
    <scope>NUCLEOTIDE SEQUENCE [LARGE SCALE GENOMIC DNA]</scope>
    <source>
        <strain evidence="1 2">WAL-17108</strain>
    </source>
</reference>
<protein>
    <submittedName>
        <fullName evidence="1">Uncharacterized protein</fullName>
    </submittedName>
</protein>
<organism evidence="1 2">
    <name type="scientific">[Clostridium] citroniae WAL-17108</name>
    <dbReference type="NCBI Taxonomy" id="742733"/>
    <lineage>
        <taxon>Bacteria</taxon>
        <taxon>Bacillati</taxon>
        <taxon>Bacillota</taxon>
        <taxon>Clostridia</taxon>
        <taxon>Lachnospirales</taxon>
        <taxon>Lachnospiraceae</taxon>
        <taxon>Enterocloster</taxon>
    </lineage>
</organism>
<sequence>MYNEIPIDLIDEMQALKDNLKVIPIENVDTMLTNLSSEEKRCAA</sequence>
<proteinExistence type="predicted"/>
<dbReference type="PATRIC" id="fig|742733.3.peg.916"/>